<evidence type="ECO:0000256" key="1">
    <source>
        <dbReference type="SAM" id="Phobius"/>
    </source>
</evidence>
<protein>
    <submittedName>
        <fullName evidence="2">Uncharacterized protein</fullName>
    </submittedName>
</protein>
<keyword evidence="1" id="KW-1133">Transmembrane helix</keyword>
<comment type="caution">
    <text evidence="2">The sequence shown here is derived from an EMBL/GenBank/DDBJ whole genome shotgun (WGS) entry which is preliminary data.</text>
</comment>
<proteinExistence type="predicted"/>
<gene>
    <name evidence="2" type="ORF">B9Q04_06100</name>
</gene>
<dbReference type="AlphaFoldDB" id="A0A2R6CBQ9"/>
<feature type="transmembrane region" description="Helical" evidence="1">
    <location>
        <begin position="12"/>
        <end position="30"/>
    </location>
</feature>
<dbReference type="Proteomes" id="UP000242015">
    <property type="component" value="Unassembled WGS sequence"/>
</dbReference>
<name>A0A2R6CBQ9_9ARCH</name>
<evidence type="ECO:0000313" key="3">
    <source>
        <dbReference type="Proteomes" id="UP000242015"/>
    </source>
</evidence>
<evidence type="ECO:0000313" key="2">
    <source>
        <dbReference type="EMBL" id="PSO08334.1"/>
    </source>
</evidence>
<accession>A0A2R6CBQ9</accession>
<dbReference type="EMBL" id="NEXF01000104">
    <property type="protein sequence ID" value="PSO08334.1"/>
    <property type="molecule type" value="Genomic_DNA"/>
</dbReference>
<keyword evidence="1" id="KW-0472">Membrane</keyword>
<keyword evidence="1" id="KW-0812">Transmembrane</keyword>
<organism evidence="2 3">
    <name type="scientific">Candidatus Marsarchaeota G2 archaeon BE_D</name>
    <dbReference type="NCBI Taxonomy" id="1978158"/>
    <lineage>
        <taxon>Archaea</taxon>
        <taxon>Candidatus Marsarchaeota</taxon>
        <taxon>Candidatus Marsarchaeota group 2</taxon>
    </lineage>
</organism>
<reference evidence="2 3" key="1">
    <citation type="submission" date="2017-04" db="EMBL/GenBank/DDBJ databases">
        <title>Novel microbial lineages endemic to geothermal iron-oxide mats fill important gaps in the evolutionary history of Archaea.</title>
        <authorList>
            <person name="Jay Z.J."/>
            <person name="Beam J.P."/>
            <person name="Dlakic M."/>
            <person name="Rusch D.B."/>
            <person name="Kozubal M.A."/>
            <person name="Inskeep W.P."/>
        </authorList>
    </citation>
    <scope>NUCLEOTIDE SEQUENCE [LARGE SCALE GENOMIC DNA]</scope>
    <source>
        <strain evidence="2">BE_D</strain>
    </source>
</reference>
<sequence>MEPSVTLTDALIAIFSTIIGVLLSVIFAITRSQLANIERKLNSLDAHLKGPAEVTKSGRTNLSSPWAMIPGYSTC</sequence>